<protein>
    <submittedName>
        <fullName evidence="6">LacI family transcriptional regulator</fullName>
    </submittedName>
</protein>
<comment type="caution">
    <text evidence="6">The sequence shown here is derived from an EMBL/GenBank/DDBJ whole genome shotgun (WGS) entry which is preliminary data.</text>
</comment>
<gene>
    <name evidence="6" type="ORF">DMO17_04125</name>
</gene>
<evidence type="ECO:0000256" key="2">
    <source>
        <dbReference type="ARBA" id="ARBA00007639"/>
    </source>
</evidence>
<dbReference type="OrthoDB" id="6196975at2"/>
<proteinExistence type="inferred from homology"/>
<dbReference type="PANTHER" id="PTHR46847:SF1">
    <property type="entry name" value="D-ALLOSE-BINDING PERIPLASMIC PROTEIN-RELATED"/>
    <property type="match status" value="1"/>
</dbReference>
<evidence type="ECO:0000259" key="5">
    <source>
        <dbReference type="Pfam" id="PF13407"/>
    </source>
</evidence>
<dbReference type="EMBL" id="QJRX01000002">
    <property type="protein sequence ID" value="PYC28375.1"/>
    <property type="molecule type" value="Genomic_DNA"/>
</dbReference>
<evidence type="ECO:0000313" key="7">
    <source>
        <dbReference type="Proteomes" id="UP000248146"/>
    </source>
</evidence>
<accession>A0A2V4L309</accession>
<dbReference type="Gene3D" id="3.40.50.2300">
    <property type="match status" value="2"/>
</dbReference>
<evidence type="ECO:0000256" key="1">
    <source>
        <dbReference type="ARBA" id="ARBA00004196"/>
    </source>
</evidence>
<evidence type="ECO:0000256" key="3">
    <source>
        <dbReference type="ARBA" id="ARBA00022729"/>
    </source>
</evidence>
<name>A0A2V4L309_AQUAC</name>
<evidence type="ECO:0000313" key="6">
    <source>
        <dbReference type="EMBL" id="PYC28375.1"/>
    </source>
</evidence>
<dbReference type="GO" id="GO:0030313">
    <property type="term" value="C:cell envelope"/>
    <property type="evidence" value="ECO:0007669"/>
    <property type="project" value="UniProtKB-SubCell"/>
</dbReference>
<dbReference type="GO" id="GO:0055085">
    <property type="term" value="P:transmembrane transport"/>
    <property type="evidence" value="ECO:0007669"/>
    <property type="project" value="UniProtKB-ARBA"/>
</dbReference>
<organism evidence="6 7">
    <name type="scientific">Aquipseudomonas alcaligenes</name>
    <name type="common">Pseudomonas alcaligenes</name>
    <dbReference type="NCBI Taxonomy" id="43263"/>
    <lineage>
        <taxon>Bacteria</taxon>
        <taxon>Pseudomonadati</taxon>
        <taxon>Pseudomonadota</taxon>
        <taxon>Gammaproteobacteria</taxon>
        <taxon>Pseudomonadales</taxon>
        <taxon>Pseudomonadaceae</taxon>
        <taxon>Aquipseudomonas</taxon>
    </lineage>
</organism>
<comment type="similarity">
    <text evidence="2">Belongs to the bacterial solute-binding protein 2 family.</text>
</comment>
<evidence type="ECO:0000256" key="4">
    <source>
        <dbReference type="SAM" id="SignalP"/>
    </source>
</evidence>
<feature type="signal peptide" evidence="4">
    <location>
        <begin position="1"/>
        <end position="30"/>
    </location>
</feature>
<dbReference type="Pfam" id="PF13407">
    <property type="entry name" value="Peripla_BP_4"/>
    <property type="match status" value="1"/>
</dbReference>
<dbReference type="GO" id="GO:0030246">
    <property type="term" value="F:carbohydrate binding"/>
    <property type="evidence" value="ECO:0007669"/>
    <property type="project" value="UniProtKB-ARBA"/>
</dbReference>
<dbReference type="Proteomes" id="UP000248146">
    <property type="component" value="Unassembled WGS sequence"/>
</dbReference>
<dbReference type="PANTHER" id="PTHR46847">
    <property type="entry name" value="D-ALLOSE-BINDING PERIPLASMIC PROTEIN-RELATED"/>
    <property type="match status" value="1"/>
</dbReference>
<dbReference type="InterPro" id="IPR025997">
    <property type="entry name" value="SBP_2_dom"/>
</dbReference>
<keyword evidence="3 4" id="KW-0732">Signal</keyword>
<dbReference type="SUPFAM" id="SSF53822">
    <property type="entry name" value="Periplasmic binding protein-like I"/>
    <property type="match status" value="1"/>
</dbReference>
<reference evidence="6 7" key="1">
    <citation type="submission" date="2018-06" db="EMBL/GenBank/DDBJ databases">
        <title>Pseudomonas diversity within urban Lake Michigan freshwaters.</title>
        <authorList>
            <person name="Batrich M."/>
            <person name="Hatzopoulos T."/>
            <person name="Putonti C."/>
        </authorList>
    </citation>
    <scope>NUCLEOTIDE SEQUENCE [LARGE SCALE GENOMIC DNA]</scope>
    <source>
        <strain evidence="6 7">MB-090714</strain>
    </source>
</reference>
<dbReference type="InterPro" id="IPR028082">
    <property type="entry name" value="Peripla_BP_I"/>
</dbReference>
<feature type="domain" description="Periplasmic binding protein" evidence="5">
    <location>
        <begin position="36"/>
        <end position="282"/>
    </location>
</feature>
<dbReference type="CDD" id="cd20004">
    <property type="entry name" value="PBP1_ABC_sugar_binding-like"/>
    <property type="match status" value="1"/>
</dbReference>
<feature type="chain" id="PRO_5016022006" evidence="4">
    <location>
        <begin position="31"/>
        <end position="315"/>
    </location>
</feature>
<sequence>MSTGSHLMRLPLSSCLGFALLCSLGVAARADCVSLVSGAGGAAFWHGVEQGARQAAQETGLQLYFRGPSKETDPQAQLRIVERMLAHGCRALIVAPSGAAVAERMRQLKDQGIAVLYIDRDLGGDEVIGAVVTDNHQAGLLAARQMARLLRGRSRVGVLRPDSQASSVAERSAGFIQGAREAGLDVALEARLPVHDYMPSAADLQVLETLDGLFTVNERTTQSALAVLRRAGRSGQLVHIGFDADPLLVEALRRGELAALLLQQPWEMGYRSVWAAHQYLRGARPGPRHEPLAALYVDAQRLDDPAIRHLLPLAD</sequence>
<comment type="subcellular location">
    <subcellularLocation>
        <location evidence="1">Cell envelope</location>
    </subcellularLocation>
</comment>
<dbReference type="AlphaFoldDB" id="A0A2V4L309"/>